<dbReference type="GO" id="GO:0016020">
    <property type="term" value="C:membrane"/>
    <property type="evidence" value="ECO:0007669"/>
    <property type="project" value="UniProtKB-SubCell"/>
</dbReference>
<evidence type="ECO:0000256" key="5">
    <source>
        <dbReference type="SAM" id="MobiDB-lite"/>
    </source>
</evidence>
<keyword evidence="3 6" id="KW-1133">Transmembrane helix</keyword>
<dbReference type="eggNOG" id="KOG3966">
    <property type="taxonomic scope" value="Eukaryota"/>
</dbReference>
<dbReference type="Pfam" id="PF07264">
    <property type="entry name" value="EI24"/>
    <property type="match status" value="1"/>
</dbReference>
<evidence type="ECO:0000313" key="7">
    <source>
        <dbReference type="EMBL" id="KNE67451.1"/>
    </source>
</evidence>
<keyword evidence="8" id="KW-1185">Reference proteome</keyword>
<feature type="transmembrane region" description="Helical" evidence="6">
    <location>
        <begin position="190"/>
        <end position="210"/>
    </location>
</feature>
<dbReference type="InterPro" id="IPR059112">
    <property type="entry name" value="CysZ/EI24"/>
</dbReference>
<dbReference type="GO" id="GO:0016236">
    <property type="term" value="P:macroautophagy"/>
    <property type="evidence" value="ECO:0007669"/>
    <property type="project" value="TreeGrafter"/>
</dbReference>
<feature type="compositionally biased region" description="Low complexity" evidence="5">
    <location>
        <begin position="162"/>
        <end position="180"/>
    </location>
</feature>
<dbReference type="EMBL" id="GG745353">
    <property type="protein sequence ID" value="KNE67451.1"/>
    <property type="molecule type" value="Genomic_DNA"/>
</dbReference>
<dbReference type="PANTHER" id="PTHR21389">
    <property type="entry name" value="P53 INDUCED PROTEIN"/>
    <property type="match status" value="1"/>
</dbReference>
<evidence type="ECO:0000256" key="1">
    <source>
        <dbReference type="ARBA" id="ARBA00004141"/>
    </source>
</evidence>
<feature type="compositionally biased region" description="Low complexity" evidence="5">
    <location>
        <begin position="360"/>
        <end position="369"/>
    </location>
</feature>
<evidence type="ECO:0000256" key="4">
    <source>
        <dbReference type="ARBA" id="ARBA00023136"/>
    </source>
</evidence>
<gene>
    <name evidence="7" type="ORF">AMAG_11913</name>
</gene>
<evidence type="ECO:0000313" key="8">
    <source>
        <dbReference type="Proteomes" id="UP000054350"/>
    </source>
</evidence>
<protein>
    <recommendedName>
        <fullName evidence="9">Etoposide-induced protein 2.4-domain-containing protein</fullName>
    </recommendedName>
</protein>
<feature type="region of interest" description="Disordered" evidence="5">
    <location>
        <begin position="158"/>
        <end position="180"/>
    </location>
</feature>
<dbReference type="Proteomes" id="UP000054350">
    <property type="component" value="Unassembled WGS sequence"/>
</dbReference>
<dbReference type="OrthoDB" id="266518at2759"/>
<feature type="transmembrane region" description="Helical" evidence="6">
    <location>
        <begin position="51"/>
        <end position="73"/>
    </location>
</feature>
<comment type="subcellular location">
    <subcellularLocation>
        <location evidence="1">Membrane</location>
        <topology evidence="1">Multi-pass membrane protein</topology>
    </subcellularLocation>
</comment>
<feature type="region of interest" description="Disordered" evidence="5">
    <location>
        <begin position="360"/>
        <end position="380"/>
    </location>
</feature>
<sequence length="380" mass="39999">MPPGRVAYAQACLAEAAQQYTAGLAAALQLPKALLIIYSSRTIQVAALKCLILNGVVLLGSIVVFRFVVLALLQQLFGWALAAVLVTPDPSAPPPNVAAEVGLLVSFQSALHNVLTALYYVLWIYPVYALSFALNTVWCQEIADRALLIRDRHDAKRARAGSNPTNTASAPAPTSTTRPRASLTSLGADFAAALYRPLLCVVFLTLASAFDVGPTVLGISSPVIHLVSRALSFAMTCWLHALYSFEYPWTARGVPLAARLARVESAWAYHLGFGTPVTLASFFASPVVGGGTFAVLFPVFIILATLTDPPEPGTRARSATDAVESEPPSLGRLPIFGAVTAVCNAVIAQVPVVRKIASAARPAPATAEPGRSSAAARKAE</sequence>
<dbReference type="PANTHER" id="PTHR21389:SF0">
    <property type="entry name" value="ETOPOSIDE-INDUCED PROTEIN 2.4 HOMOLOG"/>
    <property type="match status" value="1"/>
</dbReference>
<dbReference type="STRING" id="578462.A0A0L0SY63"/>
<evidence type="ECO:0000256" key="2">
    <source>
        <dbReference type="ARBA" id="ARBA00022692"/>
    </source>
</evidence>
<keyword evidence="2 6" id="KW-0812">Transmembrane</keyword>
<keyword evidence="4 6" id="KW-0472">Membrane</keyword>
<feature type="transmembrane region" description="Helical" evidence="6">
    <location>
        <begin position="290"/>
        <end position="307"/>
    </location>
</feature>
<dbReference type="AlphaFoldDB" id="A0A0L0SY63"/>
<feature type="transmembrane region" description="Helical" evidence="6">
    <location>
        <begin position="117"/>
        <end position="138"/>
    </location>
</feature>
<name>A0A0L0SY63_ALLM3</name>
<accession>A0A0L0SY63</accession>
<organism evidence="7 8">
    <name type="scientific">Allomyces macrogynus (strain ATCC 38327)</name>
    <name type="common">Allomyces javanicus var. macrogynus</name>
    <dbReference type="NCBI Taxonomy" id="578462"/>
    <lineage>
        <taxon>Eukaryota</taxon>
        <taxon>Fungi</taxon>
        <taxon>Fungi incertae sedis</taxon>
        <taxon>Blastocladiomycota</taxon>
        <taxon>Blastocladiomycetes</taxon>
        <taxon>Blastocladiales</taxon>
        <taxon>Blastocladiaceae</taxon>
        <taxon>Allomyces</taxon>
    </lineage>
</organism>
<dbReference type="OMA" id="CMLMMEV"/>
<proteinExistence type="predicted"/>
<dbReference type="GO" id="GO:0005783">
    <property type="term" value="C:endoplasmic reticulum"/>
    <property type="evidence" value="ECO:0007669"/>
    <property type="project" value="TreeGrafter"/>
</dbReference>
<evidence type="ECO:0000256" key="6">
    <source>
        <dbReference type="SAM" id="Phobius"/>
    </source>
</evidence>
<reference evidence="8" key="2">
    <citation type="submission" date="2009-11" db="EMBL/GenBank/DDBJ databases">
        <title>The Genome Sequence of Allomyces macrogynus strain ATCC 38327.</title>
        <authorList>
            <consortium name="The Broad Institute Genome Sequencing Platform"/>
            <person name="Russ C."/>
            <person name="Cuomo C."/>
            <person name="Shea T."/>
            <person name="Young S.K."/>
            <person name="Zeng Q."/>
            <person name="Koehrsen M."/>
            <person name="Haas B."/>
            <person name="Borodovsky M."/>
            <person name="Guigo R."/>
            <person name="Alvarado L."/>
            <person name="Berlin A."/>
            <person name="Borenstein D."/>
            <person name="Chen Z."/>
            <person name="Engels R."/>
            <person name="Freedman E."/>
            <person name="Gellesch M."/>
            <person name="Goldberg J."/>
            <person name="Griggs A."/>
            <person name="Gujja S."/>
            <person name="Heiman D."/>
            <person name="Hepburn T."/>
            <person name="Howarth C."/>
            <person name="Jen D."/>
            <person name="Larson L."/>
            <person name="Lewis B."/>
            <person name="Mehta T."/>
            <person name="Park D."/>
            <person name="Pearson M."/>
            <person name="Roberts A."/>
            <person name="Saif S."/>
            <person name="Shenoy N."/>
            <person name="Sisk P."/>
            <person name="Stolte C."/>
            <person name="Sykes S."/>
            <person name="Walk T."/>
            <person name="White J."/>
            <person name="Yandava C."/>
            <person name="Burger G."/>
            <person name="Gray M.W."/>
            <person name="Holland P.W.H."/>
            <person name="King N."/>
            <person name="Lang F.B.F."/>
            <person name="Roger A.J."/>
            <person name="Ruiz-Trillo I."/>
            <person name="Lander E."/>
            <person name="Nusbaum C."/>
        </authorList>
    </citation>
    <scope>NUCLEOTIDE SEQUENCE [LARGE SCALE GENOMIC DNA]</scope>
    <source>
        <strain evidence="8">ATCC 38327</strain>
    </source>
</reference>
<evidence type="ECO:0008006" key="9">
    <source>
        <dbReference type="Google" id="ProtNLM"/>
    </source>
</evidence>
<dbReference type="VEuPathDB" id="FungiDB:AMAG_11913"/>
<evidence type="ECO:0000256" key="3">
    <source>
        <dbReference type="ARBA" id="ARBA00022989"/>
    </source>
</evidence>
<reference evidence="7 8" key="1">
    <citation type="submission" date="2009-11" db="EMBL/GenBank/DDBJ databases">
        <title>Annotation of Allomyces macrogynus ATCC 38327.</title>
        <authorList>
            <consortium name="The Broad Institute Genome Sequencing Platform"/>
            <person name="Russ C."/>
            <person name="Cuomo C."/>
            <person name="Burger G."/>
            <person name="Gray M.W."/>
            <person name="Holland P.W.H."/>
            <person name="King N."/>
            <person name="Lang F.B.F."/>
            <person name="Roger A.J."/>
            <person name="Ruiz-Trillo I."/>
            <person name="Young S.K."/>
            <person name="Zeng Q."/>
            <person name="Gargeya S."/>
            <person name="Fitzgerald M."/>
            <person name="Haas B."/>
            <person name="Abouelleil A."/>
            <person name="Alvarado L."/>
            <person name="Arachchi H.M."/>
            <person name="Berlin A."/>
            <person name="Chapman S.B."/>
            <person name="Gearin G."/>
            <person name="Goldberg J."/>
            <person name="Griggs A."/>
            <person name="Gujja S."/>
            <person name="Hansen M."/>
            <person name="Heiman D."/>
            <person name="Howarth C."/>
            <person name="Larimer J."/>
            <person name="Lui A."/>
            <person name="MacDonald P.J.P."/>
            <person name="McCowen C."/>
            <person name="Montmayeur A."/>
            <person name="Murphy C."/>
            <person name="Neiman D."/>
            <person name="Pearson M."/>
            <person name="Priest M."/>
            <person name="Roberts A."/>
            <person name="Saif S."/>
            <person name="Shea T."/>
            <person name="Sisk P."/>
            <person name="Stolte C."/>
            <person name="Sykes S."/>
            <person name="Wortman J."/>
            <person name="Nusbaum C."/>
            <person name="Birren B."/>
        </authorList>
    </citation>
    <scope>NUCLEOTIDE SEQUENCE [LARGE SCALE GENOMIC DNA]</scope>
    <source>
        <strain evidence="7 8">ATCC 38327</strain>
    </source>
</reference>